<protein>
    <submittedName>
        <fullName evidence="2">DUF2530 domain-containing protein</fullName>
    </submittedName>
</protein>
<accession>A0ABW1SX60</accession>
<evidence type="ECO:0000313" key="2">
    <source>
        <dbReference type="EMBL" id="MFC6236614.1"/>
    </source>
</evidence>
<sequence>MEDTPTDADTTPEVAPLDVDGVGAVAVGTAAWAVGLVLCLVLRGPLADAGNGWWTWVCLTGAVLGLAGLWYVRRRRDAYRRAATPATPDA</sequence>
<feature type="transmembrane region" description="Helical" evidence="1">
    <location>
        <begin position="53"/>
        <end position="72"/>
    </location>
</feature>
<dbReference type="InterPro" id="IPR019681">
    <property type="entry name" value="DUF2530"/>
</dbReference>
<evidence type="ECO:0000313" key="3">
    <source>
        <dbReference type="Proteomes" id="UP001596138"/>
    </source>
</evidence>
<keyword evidence="3" id="KW-1185">Reference proteome</keyword>
<keyword evidence="1" id="KW-1133">Transmembrane helix</keyword>
<proteinExistence type="predicted"/>
<evidence type="ECO:0000256" key="1">
    <source>
        <dbReference type="SAM" id="Phobius"/>
    </source>
</evidence>
<dbReference type="Pfam" id="PF10745">
    <property type="entry name" value="DUF2530"/>
    <property type="match status" value="1"/>
</dbReference>
<comment type="caution">
    <text evidence="2">The sequence shown here is derived from an EMBL/GenBank/DDBJ whole genome shotgun (WGS) entry which is preliminary data.</text>
</comment>
<dbReference type="EMBL" id="JBHSTI010000002">
    <property type="protein sequence ID" value="MFC6236614.1"/>
    <property type="molecule type" value="Genomic_DNA"/>
</dbReference>
<keyword evidence="1" id="KW-0472">Membrane</keyword>
<keyword evidence="1" id="KW-0812">Transmembrane</keyword>
<reference evidence="3" key="1">
    <citation type="journal article" date="2019" name="Int. J. Syst. Evol. Microbiol.">
        <title>The Global Catalogue of Microorganisms (GCM) 10K type strain sequencing project: providing services to taxonomists for standard genome sequencing and annotation.</title>
        <authorList>
            <consortium name="The Broad Institute Genomics Platform"/>
            <consortium name="The Broad Institute Genome Sequencing Center for Infectious Disease"/>
            <person name="Wu L."/>
            <person name="Ma J."/>
        </authorList>
    </citation>
    <scope>NUCLEOTIDE SEQUENCE [LARGE SCALE GENOMIC DNA]</scope>
    <source>
        <strain evidence="3">CGMCC 4.7317</strain>
    </source>
</reference>
<organism evidence="2 3">
    <name type="scientific">Longivirga aurantiaca</name>
    <dbReference type="NCBI Taxonomy" id="1837743"/>
    <lineage>
        <taxon>Bacteria</taxon>
        <taxon>Bacillati</taxon>
        <taxon>Actinomycetota</taxon>
        <taxon>Actinomycetes</taxon>
        <taxon>Sporichthyales</taxon>
        <taxon>Sporichthyaceae</taxon>
        <taxon>Longivirga</taxon>
    </lineage>
</organism>
<dbReference type="Proteomes" id="UP001596138">
    <property type="component" value="Unassembled WGS sequence"/>
</dbReference>
<name>A0ABW1SX60_9ACTN</name>
<gene>
    <name evidence="2" type="ORF">ACFQGU_01895</name>
</gene>
<dbReference type="RefSeq" id="WP_386763655.1">
    <property type="nucleotide sequence ID" value="NZ_JBHSTI010000002.1"/>
</dbReference>
<dbReference type="SUPFAM" id="SSF103473">
    <property type="entry name" value="MFS general substrate transporter"/>
    <property type="match status" value="1"/>
</dbReference>
<dbReference type="InterPro" id="IPR036259">
    <property type="entry name" value="MFS_trans_sf"/>
</dbReference>